<feature type="compositionally biased region" description="Low complexity" evidence="1">
    <location>
        <begin position="1"/>
        <end position="19"/>
    </location>
</feature>
<feature type="compositionally biased region" description="Low complexity" evidence="1">
    <location>
        <begin position="217"/>
        <end position="292"/>
    </location>
</feature>
<feature type="region of interest" description="Disordered" evidence="1">
    <location>
        <begin position="820"/>
        <end position="841"/>
    </location>
</feature>
<dbReference type="OrthoDB" id="2526962at2759"/>
<feature type="compositionally biased region" description="Polar residues" evidence="1">
    <location>
        <begin position="350"/>
        <end position="360"/>
    </location>
</feature>
<dbReference type="Proteomes" id="UP000777482">
    <property type="component" value="Unassembled WGS sequence"/>
</dbReference>
<feature type="region of interest" description="Disordered" evidence="1">
    <location>
        <begin position="737"/>
        <end position="757"/>
    </location>
</feature>
<feature type="compositionally biased region" description="Basic and acidic residues" evidence="1">
    <location>
        <begin position="439"/>
        <end position="450"/>
    </location>
</feature>
<reference evidence="2 3" key="1">
    <citation type="submission" date="2020-11" db="EMBL/GenBank/DDBJ databases">
        <title>Kefir isolates.</title>
        <authorList>
            <person name="Marcisauskas S."/>
            <person name="Kim Y."/>
            <person name="Blasche S."/>
        </authorList>
    </citation>
    <scope>NUCLEOTIDE SEQUENCE [LARGE SCALE GENOMIC DNA]</scope>
    <source>
        <strain evidence="2 3">KR</strain>
    </source>
</reference>
<evidence type="ECO:0000313" key="2">
    <source>
        <dbReference type="EMBL" id="KAG0660110.1"/>
    </source>
</evidence>
<dbReference type="AlphaFoldDB" id="A0A9P6W1W1"/>
<evidence type="ECO:0000313" key="3">
    <source>
        <dbReference type="Proteomes" id="UP000777482"/>
    </source>
</evidence>
<feature type="compositionally biased region" description="Polar residues" evidence="1">
    <location>
        <begin position="105"/>
        <end position="115"/>
    </location>
</feature>
<feature type="compositionally biased region" description="Pro residues" evidence="1">
    <location>
        <begin position="42"/>
        <end position="51"/>
    </location>
</feature>
<accession>A0A9P6W1W1</accession>
<feature type="region of interest" description="Disordered" evidence="1">
    <location>
        <begin position="577"/>
        <end position="609"/>
    </location>
</feature>
<feature type="region of interest" description="Disordered" evidence="1">
    <location>
        <begin position="886"/>
        <end position="906"/>
    </location>
</feature>
<gene>
    <name evidence="2" type="ORF">C6P46_004740</name>
</gene>
<feature type="compositionally biased region" description="Polar residues" evidence="1">
    <location>
        <begin position="517"/>
        <end position="527"/>
    </location>
</feature>
<organism evidence="2 3">
    <name type="scientific">Rhodotorula mucilaginosa</name>
    <name type="common">Yeast</name>
    <name type="synonym">Rhodotorula rubra</name>
    <dbReference type="NCBI Taxonomy" id="5537"/>
    <lineage>
        <taxon>Eukaryota</taxon>
        <taxon>Fungi</taxon>
        <taxon>Dikarya</taxon>
        <taxon>Basidiomycota</taxon>
        <taxon>Pucciniomycotina</taxon>
        <taxon>Microbotryomycetes</taxon>
        <taxon>Sporidiobolales</taxon>
        <taxon>Sporidiobolaceae</taxon>
        <taxon>Rhodotorula</taxon>
    </lineage>
</organism>
<feature type="compositionally biased region" description="Low complexity" evidence="1">
    <location>
        <begin position="411"/>
        <end position="422"/>
    </location>
</feature>
<name>A0A9P6W1W1_RHOMI</name>
<feature type="compositionally biased region" description="Basic and acidic residues" evidence="1">
    <location>
        <begin position="302"/>
        <end position="322"/>
    </location>
</feature>
<evidence type="ECO:0000256" key="1">
    <source>
        <dbReference type="SAM" id="MobiDB-lite"/>
    </source>
</evidence>
<feature type="compositionally biased region" description="Pro residues" evidence="1">
    <location>
        <begin position="820"/>
        <end position="829"/>
    </location>
</feature>
<feature type="region of interest" description="Disordered" evidence="1">
    <location>
        <begin position="502"/>
        <end position="549"/>
    </location>
</feature>
<feature type="compositionally biased region" description="Basic and acidic residues" evidence="1">
    <location>
        <begin position="386"/>
        <end position="399"/>
    </location>
</feature>
<keyword evidence="3" id="KW-1185">Reference proteome</keyword>
<protein>
    <submittedName>
        <fullName evidence="2">Uncharacterized protein</fullName>
    </submittedName>
</protein>
<feature type="compositionally biased region" description="Low complexity" evidence="1">
    <location>
        <begin position="61"/>
        <end position="78"/>
    </location>
</feature>
<comment type="caution">
    <text evidence="2">The sequence shown here is derived from an EMBL/GenBank/DDBJ whole genome shotgun (WGS) entry which is preliminary data.</text>
</comment>
<proteinExistence type="predicted"/>
<feature type="region of interest" description="Disordered" evidence="1">
    <location>
        <begin position="1"/>
        <end position="459"/>
    </location>
</feature>
<dbReference type="EMBL" id="PUHQ01000047">
    <property type="protein sequence ID" value="KAG0660110.1"/>
    <property type="molecule type" value="Genomic_DNA"/>
</dbReference>
<sequence length="918" mass="95606">MVAPLSSPSPSSTSATSSTGRHLPASTSESALAARARLGNKAPPPPPPPAQPKRVRPFILRARSSGAPATSSSSSKGKANSEEAEATGQLRKSKTSCDLEARAGSSPTRSRQTKSAARDENVPPPLPTAPNRSSPTRVKKRIARPISLATNSLRAIGSFSSSSGASGSNTGSGATAAGTAKPAGGITATTRRRPLSYVVSSSSPPRTRHSPATGSHRAPSTSPSRTRTPRARTSAPAPEESPSSSRRTFTTTAAAGGTSQASTSSASRMSALPSSASSAAAAASPRTLASPPHAVKTQSRHAAVELHKSALKRKTLEERQQARGEGGATSPSALVGEPFTEGGGGGGNGQFESPSASTAEVSAMGKGGLTRSRRWFGKLEPEEDDRSAGEEHARAHLDDTPTAATQRELDAYATPPARASSAARKKASYAALPVLQQPDRSDRTPEEQPATHHTGYTSLQELLEQHGYADTRVITPHSTTQTARIRSAMADDVRADLFAYPDDANDEEVEVLASPLANRTRNRSSSPGPKRLPTTAEDGPTEPKELKERPSLLSLRGLFSFFGSSAVDVEEDLATSPQLGFQERAGEEPSPPLTTALESEATPVPQHSRTVSEMHRWVESVNEVYPPPPPMPASTASSATAVMPELHFEHTADDDDDAASCRSYSSSISFSGSPPTPQPLFGGVDYGVVAPSSFSGSHLSPPIPVHDADLPRNKRLSLRHTVSDSNLLPSYQSFAGLGISAPSPPPTPRSQLAATRPTQRDLVAAGPDTTAMITSSSSAAAAASGLWGTTLLRTRASQLFSLAMARSPVDAATGRSFFTMPPPPPPARPEPTTFRSFQSHSRAPPKLLRKAVSSAGLVSAPQVRRTRVVTKASWESFGSLEAKVSLEGGRPGSAASGGEADLDGGIGWGEDLLGRAWA</sequence>
<feature type="compositionally biased region" description="Low complexity" evidence="1">
    <location>
        <begin position="155"/>
        <end position="205"/>
    </location>
</feature>